<evidence type="ECO:0000313" key="2">
    <source>
        <dbReference type="EMBL" id="KAJ4491254.1"/>
    </source>
</evidence>
<dbReference type="EMBL" id="JANVFS010000006">
    <property type="protein sequence ID" value="KAJ4491254.1"/>
    <property type="molecule type" value="Genomic_DNA"/>
</dbReference>
<evidence type="ECO:0000313" key="3">
    <source>
        <dbReference type="Proteomes" id="UP001150238"/>
    </source>
</evidence>
<name>A0A9W9AX59_9AGAR</name>
<evidence type="ECO:0000256" key="1">
    <source>
        <dbReference type="SAM" id="MobiDB-lite"/>
    </source>
</evidence>
<accession>A0A9W9AX59</accession>
<feature type="region of interest" description="Disordered" evidence="1">
    <location>
        <begin position="24"/>
        <end position="48"/>
    </location>
</feature>
<protein>
    <submittedName>
        <fullName evidence="2">Uncharacterized protein</fullName>
    </submittedName>
</protein>
<dbReference type="AlphaFoldDB" id="A0A9W9AX59"/>
<sequence>MYKGSWYSCIFVFNHASSFLKLSNRNSHSSPMRSRHLSQNSNASLGSATPSCGSGIGLALVTDASTKVQTKAN</sequence>
<comment type="caution">
    <text evidence="2">The sequence shown here is derived from an EMBL/GenBank/DDBJ whole genome shotgun (WGS) entry which is preliminary data.</text>
</comment>
<proteinExistence type="predicted"/>
<organism evidence="2 3">
    <name type="scientific">Lentinula lateritia</name>
    <dbReference type="NCBI Taxonomy" id="40482"/>
    <lineage>
        <taxon>Eukaryota</taxon>
        <taxon>Fungi</taxon>
        <taxon>Dikarya</taxon>
        <taxon>Basidiomycota</taxon>
        <taxon>Agaricomycotina</taxon>
        <taxon>Agaricomycetes</taxon>
        <taxon>Agaricomycetidae</taxon>
        <taxon>Agaricales</taxon>
        <taxon>Marasmiineae</taxon>
        <taxon>Omphalotaceae</taxon>
        <taxon>Lentinula</taxon>
    </lineage>
</organism>
<reference evidence="2" key="1">
    <citation type="submission" date="2022-08" db="EMBL/GenBank/DDBJ databases">
        <authorList>
            <consortium name="DOE Joint Genome Institute"/>
            <person name="Min B."/>
            <person name="Riley R."/>
            <person name="Sierra-Patev S."/>
            <person name="Naranjo-Ortiz M."/>
            <person name="Looney B."/>
            <person name="Konkel Z."/>
            <person name="Slot J.C."/>
            <person name="Sakamoto Y."/>
            <person name="Steenwyk J.L."/>
            <person name="Rokas A."/>
            <person name="Carro J."/>
            <person name="Camarero S."/>
            <person name="Ferreira P."/>
            <person name="Molpeceres G."/>
            <person name="Ruiz-Duenas F.J."/>
            <person name="Serrano A."/>
            <person name="Henrissat B."/>
            <person name="Drula E."/>
            <person name="Hughes K.W."/>
            <person name="Mata J.L."/>
            <person name="Ishikawa N.K."/>
            <person name="Vargas-Isla R."/>
            <person name="Ushijima S."/>
            <person name="Smith C.A."/>
            <person name="Ahrendt S."/>
            <person name="Andreopoulos W."/>
            <person name="He G."/>
            <person name="Labutti K."/>
            <person name="Lipzen A."/>
            <person name="Ng V."/>
            <person name="Sandor L."/>
            <person name="Barry K."/>
            <person name="Martinez A.T."/>
            <person name="Xiao Y."/>
            <person name="Gibbons J.G."/>
            <person name="Terashima K."/>
            <person name="Hibbett D.S."/>
            <person name="Grigoriev I.V."/>
        </authorList>
    </citation>
    <scope>NUCLEOTIDE SEQUENCE</scope>
    <source>
        <strain evidence="2">Sp2 HRB7682 ss15</strain>
    </source>
</reference>
<reference evidence="2" key="2">
    <citation type="journal article" date="2023" name="Proc. Natl. Acad. Sci. U.S.A.">
        <title>A global phylogenomic analysis of the shiitake genus Lentinula.</title>
        <authorList>
            <person name="Sierra-Patev S."/>
            <person name="Min B."/>
            <person name="Naranjo-Ortiz M."/>
            <person name="Looney B."/>
            <person name="Konkel Z."/>
            <person name="Slot J.C."/>
            <person name="Sakamoto Y."/>
            <person name="Steenwyk J.L."/>
            <person name="Rokas A."/>
            <person name="Carro J."/>
            <person name="Camarero S."/>
            <person name="Ferreira P."/>
            <person name="Molpeceres G."/>
            <person name="Ruiz-Duenas F.J."/>
            <person name="Serrano A."/>
            <person name="Henrissat B."/>
            <person name="Drula E."/>
            <person name="Hughes K.W."/>
            <person name="Mata J.L."/>
            <person name="Ishikawa N.K."/>
            <person name="Vargas-Isla R."/>
            <person name="Ushijima S."/>
            <person name="Smith C.A."/>
            <person name="Donoghue J."/>
            <person name="Ahrendt S."/>
            <person name="Andreopoulos W."/>
            <person name="He G."/>
            <person name="LaButti K."/>
            <person name="Lipzen A."/>
            <person name="Ng V."/>
            <person name="Riley R."/>
            <person name="Sandor L."/>
            <person name="Barry K."/>
            <person name="Martinez A.T."/>
            <person name="Xiao Y."/>
            <person name="Gibbons J.G."/>
            <person name="Terashima K."/>
            <person name="Grigoriev I.V."/>
            <person name="Hibbett D."/>
        </authorList>
    </citation>
    <scope>NUCLEOTIDE SEQUENCE</scope>
    <source>
        <strain evidence="2">Sp2 HRB7682 ss15</strain>
    </source>
</reference>
<gene>
    <name evidence="2" type="ORF">C8J55DRAFT_503735</name>
</gene>
<dbReference type="Proteomes" id="UP001150238">
    <property type="component" value="Unassembled WGS sequence"/>
</dbReference>